<dbReference type="GO" id="GO:0000956">
    <property type="term" value="P:nuclear-transcribed mRNA catabolic process"/>
    <property type="evidence" value="ECO:0007669"/>
    <property type="project" value="TreeGrafter"/>
</dbReference>
<dbReference type="Pfam" id="PF08652">
    <property type="entry name" value="RAI1"/>
    <property type="match status" value="1"/>
</dbReference>
<keyword evidence="2" id="KW-0479">Metal-binding</keyword>
<dbReference type="AlphaFoldDB" id="A0A915EP84"/>
<dbReference type="WBParaSite" id="jg8017.1">
    <property type="protein sequence ID" value="jg8017.1"/>
    <property type="gene ID" value="jg8017"/>
</dbReference>
<keyword evidence="2" id="KW-0547">Nucleotide-binding</keyword>
<dbReference type="PANTHER" id="PTHR12395:SF9">
    <property type="entry name" value="DECAPPING AND EXORIBONUCLEASE PROTEIN"/>
    <property type="match status" value="1"/>
</dbReference>
<organism evidence="4 5">
    <name type="scientific">Ditylenchus dipsaci</name>
    <dbReference type="NCBI Taxonomy" id="166011"/>
    <lineage>
        <taxon>Eukaryota</taxon>
        <taxon>Metazoa</taxon>
        <taxon>Ecdysozoa</taxon>
        <taxon>Nematoda</taxon>
        <taxon>Chromadorea</taxon>
        <taxon>Rhabditida</taxon>
        <taxon>Tylenchina</taxon>
        <taxon>Tylenchomorpha</taxon>
        <taxon>Sphaerularioidea</taxon>
        <taxon>Anguinidae</taxon>
        <taxon>Anguininae</taxon>
        <taxon>Ditylenchus</taxon>
    </lineage>
</organism>
<dbReference type="GO" id="GO:0000166">
    <property type="term" value="F:nucleotide binding"/>
    <property type="evidence" value="ECO:0007669"/>
    <property type="project" value="UniProtKB-KW"/>
</dbReference>
<dbReference type="GO" id="GO:0004518">
    <property type="term" value="F:nuclease activity"/>
    <property type="evidence" value="ECO:0007669"/>
    <property type="project" value="UniProtKB-KW"/>
</dbReference>
<sequence length="413" mass="46764">MKTAQSGGNSSNGGASNFGVALPQVKKYQRNDGEPKVKMSKLGIQVPGSSVLPAPSVPSLSANPKNLLNPVVGMSCPIVVGEFSLDSTREPKLGRAGVRYICEKFITAGNREPKVHLNLSANYSTFISSKHDEMINVILRWIQKMCPPKSNLKKVLHEADFLIWRGTLTRLGVSPFDVVKNGTGIKIACCKFKGVIFICEYETESKRRVESGQGDKGKMMSYWGHKFEQYITSENLNGMPNTSEPVSEFNEFCAMFKTEIGPKNESFRVLYGAEVDCINPKGEYLEIKTQFNEVGFGHFFDSKAMKWWLQSYLANIKTLVIGLRDQEGFVNRVELLPVDQLPKKWSKTWQYDKCISFIHVFLKYVSQTLSTLPDDMMLIAERLPTSYEFRFDVVNQNEQPYDFLTKEFSEHFD</sequence>
<dbReference type="InterPro" id="IPR039039">
    <property type="entry name" value="RAI1-like_fam"/>
</dbReference>
<dbReference type="InterPro" id="IPR013961">
    <property type="entry name" value="RAI1"/>
</dbReference>
<comment type="cofactor">
    <cofactor evidence="2">
        <name>a divalent metal cation</name>
        <dbReference type="ChEBI" id="CHEBI:60240"/>
    </cofactor>
</comment>
<keyword evidence="2" id="KW-0694">RNA-binding</keyword>
<keyword evidence="4" id="KW-1185">Reference proteome</keyword>
<dbReference type="PANTHER" id="PTHR12395">
    <property type="entry name" value="DOM-3 RELATED"/>
    <property type="match status" value="1"/>
</dbReference>
<proteinExistence type="inferred from homology"/>
<keyword evidence="2" id="KW-0540">Nuclease</keyword>
<dbReference type="GO" id="GO:0034353">
    <property type="term" value="F:mRNA 5'-diphosphatase activity"/>
    <property type="evidence" value="ECO:0007669"/>
    <property type="project" value="TreeGrafter"/>
</dbReference>
<dbReference type="EC" id="3.6.1.-" evidence="2"/>
<accession>A0A915EP84</accession>
<evidence type="ECO:0000313" key="5">
    <source>
        <dbReference type="WBParaSite" id="jg8017.1"/>
    </source>
</evidence>
<name>A0A915EP84_9BILA</name>
<evidence type="ECO:0000256" key="2">
    <source>
        <dbReference type="RuleBase" id="RU367113"/>
    </source>
</evidence>
<evidence type="ECO:0000313" key="4">
    <source>
        <dbReference type="Proteomes" id="UP000887574"/>
    </source>
</evidence>
<dbReference type="GO" id="GO:0110155">
    <property type="term" value="P:NAD-cap decapping"/>
    <property type="evidence" value="ECO:0007669"/>
    <property type="project" value="TreeGrafter"/>
</dbReference>
<dbReference type="GO" id="GO:0046872">
    <property type="term" value="F:metal ion binding"/>
    <property type="evidence" value="ECO:0007669"/>
    <property type="project" value="UniProtKB-KW"/>
</dbReference>
<evidence type="ECO:0000259" key="3">
    <source>
        <dbReference type="Pfam" id="PF08652"/>
    </source>
</evidence>
<dbReference type="GO" id="GO:0005829">
    <property type="term" value="C:cytosol"/>
    <property type="evidence" value="ECO:0007669"/>
    <property type="project" value="TreeGrafter"/>
</dbReference>
<comment type="subcellular location">
    <subcellularLocation>
        <location evidence="2">Nucleus</location>
    </subcellularLocation>
</comment>
<dbReference type="GO" id="GO:0005634">
    <property type="term" value="C:nucleus"/>
    <property type="evidence" value="ECO:0007669"/>
    <property type="project" value="UniProtKB-SubCell"/>
</dbReference>
<comment type="function">
    <text evidence="2">Decapping enzyme for NAD-capped RNAs: specifically hydrolyzes the nicotinamide adenine dinucleotide (NAD) cap from a subset of RNAs by removing the entire NAD moiety from the 5'-end of an NAD-capped RNA.</text>
</comment>
<keyword evidence="2" id="KW-0378">Hydrolase</keyword>
<comment type="similarity">
    <text evidence="1 2">Belongs to the DXO/Dom3Z family.</text>
</comment>
<keyword evidence="2" id="KW-0539">Nucleus</keyword>
<feature type="domain" description="RAI1-like" evidence="3">
    <location>
        <begin position="77"/>
        <end position="396"/>
    </location>
</feature>
<dbReference type="Proteomes" id="UP000887574">
    <property type="component" value="Unplaced"/>
</dbReference>
<protein>
    <recommendedName>
        <fullName evidence="2">Decapping nuclease</fullName>
        <ecNumber evidence="2">3.6.1.-</ecNumber>
    </recommendedName>
</protein>
<dbReference type="GO" id="GO:0003723">
    <property type="term" value="F:RNA binding"/>
    <property type="evidence" value="ECO:0007669"/>
    <property type="project" value="UniProtKB-KW"/>
</dbReference>
<evidence type="ECO:0000256" key="1">
    <source>
        <dbReference type="ARBA" id="ARBA00006562"/>
    </source>
</evidence>
<reference evidence="5" key="1">
    <citation type="submission" date="2022-11" db="UniProtKB">
        <authorList>
            <consortium name="WormBaseParasite"/>
        </authorList>
    </citation>
    <scope>IDENTIFICATION</scope>
</reference>